<dbReference type="AlphaFoldDB" id="A0A6G0T9M5"/>
<evidence type="ECO:0000259" key="1">
    <source>
        <dbReference type="Pfam" id="PF23723"/>
    </source>
</evidence>
<dbReference type="Pfam" id="PF23788">
    <property type="entry name" value="EDRF1_N"/>
    <property type="match status" value="1"/>
</dbReference>
<accession>A0A6G0T9M5</accession>
<feature type="domain" description="EDRF1 TPR repeats region" evidence="1">
    <location>
        <begin position="588"/>
        <end position="970"/>
    </location>
</feature>
<keyword evidence="4" id="KW-1185">Reference proteome</keyword>
<organism evidence="3 4">
    <name type="scientific">Aphis glycines</name>
    <name type="common">Soybean aphid</name>
    <dbReference type="NCBI Taxonomy" id="307491"/>
    <lineage>
        <taxon>Eukaryota</taxon>
        <taxon>Metazoa</taxon>
        <taxon>Ecdysozoa</taxon>
        <taxon>Arthropoda</taxon>
        <taxon>Hexapoda</taxon>
        <taxon>Insecta</taxon>
        <taxon>Pterygota</taxon>
        <taxon>Neoptera</taxon>
        <taxon>Paraneoptera</taxon>
        <taxon>Hemiptera</taxon>
        <taxon>Sternorrhyncha</taxon>
        <taxon>Aphidomorpha</taxon>
        <taxon>Aphidoidea</taxon>
        <taxon>Aphididae</taxon>
        <taxon>Aphidini</taxon>
        <taxon>Aphis</taxon>
        <taxon>Aphis</taxon>
    </lineage>
</organism>
<feature type="domain" description="EDRF1 N-terminal" evidence="2">
    <location>
        <begin position="2"/>
        <end position="216"/>
    </location>
</feature>
<dbReference type="InterPro" id="IPR056583">
    <property type="entry name" value="EDRF1_TPR"/>
</dbReference>
<dbReference type="PANTHER" id="PTHR15000">
    <property type="entry name" value="ERYTHROID DIFFERENTIATION-RELATED FACTOR 1"/>
    <property type="match status" value="1"/>
</dbReference>
<dbReference type="InterPro" id="IPR056582">
    <property type="entry name" value="EDRF1_N"/>
</dbReference>
<dbReference type="EMBL" id="VYZN01000048">
    <property type="protein sequence ID" value="KAE9528579.1"/>
    <property type="molecule type" value="Genomic_DNA"/>
</dbReference>
<evidence type="ECO:0000313" key="4">
    <source>
        <dbReference type="Proteomes" id="UP000475862"/>
    </source>
</evidence>
<evidence type="ECO:0008006" key="5">
    <source>
        <dbReference type="Google" id="ProtNLM"/>
    </source>
</evidence>
<dbReference type="GO" id="GO:0045893">
    <property type="term" value="P:positive regulation of DNA-templated transcription"/>
    <property type="evidence" value="ECO:0007669"/>
    <property type="project" value="TreeGrafter"/>
</dbReference>
<dbReference type="OrthoDB" id="419432at2759"/>
<name>A0A6G0T9M5_APHGL</name>
<dbReference type="Proteomes" id="UP000475862">
    <property type="component" value="Unassembled WGS sequence"/>
</dbReference>
<comment type="caution">
    <text evidence="3">The sequence shown here is derived from an EMBL/GenBank/DDBJ whole genome shotgun (WGS) entry which is preliminary data.</text>
</comment>
<evidence type="ECO:0000259" key="2">
    <source>
        <dbReference type="Pfam" id="PF23788"/>
    </source>
</evidence>
<evidence type="ECO:0000313" key="3">
    <source>
        <dbReference type="EMBL" id="KAE9528579.1"/>
    </source>
</evidence>
<reference evidence="3 4" key="1">
    <citation type="submission" date="2019-08" db="EMBL/GenBank/DDBJ databases">
        <title>The genome of the soybean aphid Biotype 1, its phylome, world population structure and adaptation to the North American continent.</title>
        <authorList>
            <person name="Giordano R."/>
            <person name="Donthu R.K."/>
            <person name="Hernandez A.G."/>
            <person name="Wright C.L."/>
            <person name="Zimin A.V."/>
        </authorList>
    </citation>
    <scope>NUCLEOTIDE SEQUENCE [LARGE SCALE GENOMIC DNA]</scope>
    <source>
        <tissue evidence="3">Whole aphids</tissue>
    </source>
</reference>
<dbReference type="Pfam" id="PF23723">
    <property type="entry name" value="TPR_EDRF1"/>
    <property type="match status" value="1"/>
</dbReference>
<sequence>MFDQNILWSFEDLKMLLGTDLPIFGGDTYPCISLQLRNMSKPIRVLSGIDYWLDNLMSHVPKVTMHYQSNSFVQKHELVVNKDLPSLNDSSCASEVITCVAQNLLSFLKLNTIIPGHTYWLFKGKNDDIVKLYDLSSLYPESWFEDFNEGQNPFTVSVAMLLYNVAWNLKNNPIDDIPSNLANIEILLNNCLKLLNTTKYPQVVTAVCYMLSDFYIPFDMDYFASPKIEDFNNTVVNSLTSCVDSDKNLSINSDTEESISLIGKRDLCLSHKKTEKSQKLKNPTSEIMVMTLEERCRKTLYHIGVGLNCFQYFKDLNDKCRKKNNVSQINDESNTAALSVTLPCSTSTTKKSRKMKREKKVVKKGIKKKNQKHIEGSVAVENDADFISILKNSIVDYTEVFTVPHEPMGHKFDIQAQNLFLVKYVTYIMPKWGNLPQSQDNFIKEHMIILFYEKACRTYVLLAENERVCTKYGTALKYYRSFYKCWANISNFILTDYNGFLLERSGDCCMLIAKNWDKVKQYKIELETDDECDLKIMKSLLGKFDSCKQEDFNLIPTKIESKETTLNAAVNCYKRGLEVETNEDSKKNLNGKLGNVYREMAARCIDELSNASTKKIKISSSRLQSLLKTCENYLTIGINKFESICDLKSAAVVYFNKGELYQILALHSSQNKLSNSDLMKEKDFIKMAAECFTKSLAVMGNRRSNEYVWDLIFFNLSTMIYKIATQYQDNPPKHLACVQLLDLDQIDTEKEVINLLLKALKHCDLDNDVSRKLMYEARAGNIHNRLATLYHSRLRRIKVNTPKFKTTLRQCSSHYNDAYEIFLKMNNPLQCLEVLLKNIALDQLQFEKTTCSKLKVKFIMSITQKLSENCVRILQMILESKLDEYKEDHSTDNDNLCKPDQNTKNNLDTETKKLLLLTLKDRLQHILMCMIKLSITKLPRFVDKAEQLKSIYGDFLRTTEADDNCSILLKVIIQIKELNL</sequence>
<gene>
    <name evidence="3" type="ORF">AGLY_012154</name>
</gene>
<dbReference type="PANTHER" id="PTHR15000:SF1">
    <property type="entry name" value="ERYTHROID DIFFERENTIATION-RELATED FACTOR 1"/>
    <property type="match status" value="1"/>
</dbReference>
<proteinExistence type="predicted"/>
<protein>
    <recommendedName>
        <fullName evidence="5">Erythroid differentiation-related factor 1</fullName>
    </recommendedName>
</protein>